<reference evidence="4" key="2">
    <citation type="journal article" date="2017" name="Sci. Adv.">
        <title>A tail of two voltages: Proteomic comparison of the three electric organs of the electric eel.</title>
        <authorList>
            <person name="Traeger L.L."/>
            <person name="Sabat G."/>
            <person name="Barrett-Wilt G.A."/>
            <person name="Wells G.B."/>
            <person name="Sussman M.R."/>
        </authorList>
    </citation>
    <scope>NUCLEOTIDE SEQUENCE [LARGE SCALE GENOMIC DNA]</scope>
</reference>
<reference evidence="3" key="5">
    <citation type="submission" date="2025-09" db="UniProtKB">
        <authorList>
            <consortium name="Ensembl"/>
        </authorList>
    </citation>
    <scope>IDENTIFICATION</scope>
</reference>
<dbReference type="Ensembl" id="ENSEEET00000003011.2">
    <property type="protein sequence ID" value="ENSEEEP00000002965.2"/>
    <property type="gene ID" value="ENSEEEG00000001688.2"/>
</dbReference>
<evidence type="ECO:0000256" key="1">
    <source>
        <dbReference type="SAM" id="MobiDB-lite"/>
    </source>
</evidence>
<reference evidence="4" key="1">
    <citation type="journal article" date="2014" name="Science">
        <title>Nonhuman genetics. Genomic basis for the convergent evolution of electric organs.</title>
        <authorList>
            <person name="Gallant J.R."/>
            <person name="Traeger L.L."/>
            <person name="Volkening J.D."/>
            <person name="Moffett H."/>
            <person name="Chen P.H."/>
            <person name="Novina C.D."/>
            <person name="Phillips G.N.Jr."/>
            <person name="Anand R."/>
            <person name="Wells G.B."/>
            <person name="Pinch M."/>
            <person name="Guth R."/>
            <person name="Unguez G.A."/>
            <person name="Albert J.S."/>
            <person name="Zakon H.H."/>
            <person name="Samanta M.P."/>
            <person name="Sussman M.R."/>
        </authorList>
    </citation>
    <scope>NUCLEOTIDE SEQUENCE [LARGE SCALE GENOMIC DNA]</scope>
</reference>
<dbReference type="Proteomes" id="UP000314983">
    <property type="component" value="Chromosome 11"/>
</dbReference>
<dbReference type="GO" id="GO:0070886">
    <property type="term" value="P:positive regulation of calcineurin-NFAT signaling cascade"/>
    <property type="evidence" value="ECO:0007669"/>
    <property type="project" value="TreeGrafter"/>
</dbReference>
<reference evidence="3" key="4">
    <citation type="submission" date="2025-08" db="UniProtKB">
        <authorList>
            <consortium name="Ensembl"/>
        </authorList>
    </citation>
    <scope>IDENTIFICATION</scope>
</reference>
<dbReference type="AlphaFoldDB" id="A0A4W4DVY9"/>
<proteinExistence type="predicted"/>
<feature type="region of interest" description="Disordered" evidence="1">
    <location>
        <begin position="889"/>
        <end position="934"/>
    </location>
</feature>
<organism evidence="3 4">
    <name type="scientific">Electrophorus electricus</name>
    <name type="common">Electric eel</name>
    <name type="synonym">Gymnotus electricus</name>
    <dbReference type="NCBI Taxonomy" id="8005"/>
    <lineage>
        <taxon>Eukaryota</taxon>
        <taxon>Metazoa</taxon>
        <taxon>Chordata</taxon>
        <taxon>Craniata</taxon>
        <taxon>Vertebrata</taxon>
        <taxon>Euteleostomi</taxon>
        <taxon>Actinopterygii</taxon>
        <taxon>Neopterygii</taxon>
        <taxon>Teleostei</taxon>
        <taxon>Ostariophysi</taxon>
        <taxon>Gymnotiformes</taxon>
        <taxon>Gymnotoidei</taxon>
        <taxon>Gymnotidae</taxon>
        <taxon>Electrophorus</taxon>
    </lineage>
</organism>
<dbReference type="PANTHER" id="PTHR33775">
    <property type="entry name" value="CARDIAC-ENRICHED FHL2-INTERACTING PROTEIN-RELATED"/>
    <property type="match status" value="1"/>
</dbReference>
<feature type="region of interest" description="Disordered" evidence="1">
    <location>
        <begin position="345"/>
        <end position="367"/>
    </location>
</feature>
<feature type="compositionally biased region" description="Polar residues" evidence="1">
    <location>
        <begin position="624"/>
        <end position="633"/>
    </location>
</feature>
<dbReference type="InterPro" id="IPR052303">
    <property type="entry name" value="CEFIP"/>
</dbReference>
<dbReference type="InterPro" id="IPR027838">
    <property type="entry name" value="DUF4585"/>
</dbReference>
<evidence type="ECO:0000259" key="2">
    <source>
        <dbReference type="Pfam" id="PF15232"/>
    </source>
</evidence>
<sequence length="1150" mass="130188">MWGSMQGHRKYSNGFSDTSSVGSFMDETDREVSNLTDRAFRSLCIGEEAIYNDLEISSPTERQKAFAEEPEQKETVKATCQETFSYGIQYREAERKTEVASTFQQSCMDVLRDECLSYMSNGSVEAVWQHRRSTSRVASLIKAFSSGEGYNSTGDADVALSRQKSQDFNNESWNKSALICIEKKLPEFSSAYHQNFKTGPFQSYRNHSHASVTSVVQMHTTPSHAKSPKNNFKALSSTNFFFHSEFSPFQLWKDYNRFPFKREEASGFVSPSEFPRWYDTPLYKELTATHRMSSSPSEGRWFNRRKIEDIAGTQRSRSTVIQKASAVEKRCESEITSNCPPWRKNNNFMRNKLPSNRPSTVSPTNEKLNRTDSSLFYPSRYAYGILHKVENVGDNEMSSNMIPFSITQLLTPVIHGRQETETSEILQFAHTPSVPDCLAQGGTDMKSLPDVKQLCGGYKAKASSLLFNIKDNRKRVKSTYSPPKCKGSEIMDWNKQPSKLDNIDSKLSDTAVSQMTSQQYSAAPDTWELCKLVQETCDVSQTVEHKEYVDGSHCNMMQPNKSLNEQISEYPRNDGIHQTQNPQVTHTLLSQNEGKYDALSRLRQPFNAKLQDKALYPHVKSPESLPQTSVGSQHNKDNQQTENQINVMPLKINDEEKIEELQYYTVNAIESEPKPKDLHETFLISHKTTPKKEVAENLTTKTRSNSSSPAMAKPIMFRVKDNTIRTTSVTKTVKPHFLRSFSEEFRTGSPREMWKCSEKDDLEDNHKSVSKESAYHPVLHEPAVASHRPPKLRETRCQSSLSSADVTAVTEPRGYLRRSQLVEDDDNRSVFSTLSEDVDSLAASTIITTDIIASHTFNNEHNRYTNARPASACYERPESVCYERPESSCSDVRTLGKPPTVPPKTEKALRRAKKLTTRRIKKTEAKTASDSHGEVETKYIQNTCSLSSSPLELMSSHHTVHASPPISHYLVEPNYAPPAPSIVAHPFPLTQRKLLQDPKSGQYFMVDMPVQIKTKMFFDPTTGKYVHLNVHQEPQNTVSQPPSVEVLNQPYIVYPGFLPLPVSSLPSLRSSSQMSAPATLMEQNMVEASSGVQKQTNYHKNAQVYNEPVYRTNEQTSTESVCTENNVDVTQRKTDIITMSELEDFVMEST</sequence>
<keyword evidence="4" id="KW-1185">Reference proteome</keyword>
<dbReference type="GeneTree" id="ENSGT00730000111333"/>
<feature type="compositionally biased region" description="Basic residues" evidence="1">
    <location>
        <begin position="910"/>
        <end position="921"/>
    </location>
</feature>
<name>A0A4W4DVY9_ELEEL</name>
<dbReference type="OMA" id="HYSPPFN"/>
<reference evidence="3" key="3">
    <citation type="submission" date="2020-05" db="EMBL/GenBank/DDBJ databases">
        <title>Electrophorus electricus (electric eel) genome, fEleEle1, primary haplotype.</title>
        <authorList>
            <person name="Myers G."/>
            <person name="Meyer A."/>
            <person name="Fedrigo O."/>
            <person name="Formenti G."/>
            <person name="Rhie A."/>
            <person name="Tracey A."/>
            <person name="Sims Y."/>
            <person name="Jarvis E.D."/>
        </authorList>
    </citation>
    <scope>NUCLEOTIDE SEQUENCE [LARGE SCALE GENOMIC DNA]</scope>
</reference>
<protein>
    <recommendedName>
        <fullName evidence="2">DUF4585 domain-containing protein</fullName>
    </recommendedName>
</protein>
<evidence type="ECO:0000313" key="3">
    <source>
        <dbReference type="Ensembl" id="ENSEEEP00000002965.2"/>
    </source>
</evidence>
<dbReference type="STRING" id="8005.ENSEEEP00000002965"/>
<evidence type="ECO:0000313" key="4">
    <source>
        <dbReference type="Proteomes" id="UP000314983"/>
    </source>
</evidence>
<dbReference type="Pfam" id="PF15232">
    <property type="entry name" value="DUF4585"/>
    <property type="match status" value="1"/>
</dbReference>
<dbReference type="PANTHER" id="PTHR33775:SF2">
    <property type="entry name" value="CARDIAC-ENRICHED FHL2-INTERACTING PROTEIN"/>
    <property type="match status" value="1"/>
</dbReference>
<feature type="domain" description="DUF4585" evidence="2">
    <location>
        <begin position="986"/>
        <end position="1059"/>
    </location>
</feature>
<dbReference type="GO" id="GO:0030018">
    <property type="term" value="C:Z disc"/>
    <property type="evidence" value="ECO:0007669"/>
    <property type="project" value="TreeGrafter"/>
</dbReference>
<feature type="compositionally biased region" description="Basic and acidic residues" evidence="1">
    <location>
        <begin position="922"/>
        <end position="934"/>
    </location>
</feature>
<accession>A0A4W4DVY9</accession>
<feature type="region of interest" description="Disordered" evidence="1">
    <location>
        <begin position="620"/>
        <end position="643"/>
    </location>
</feature>